<dbReference type="AlphaFoldDB" id="A0A9X2JGZ0"/>
<evidence type="ECO:0000256" key="4">
    <source>
        <dbReference type="ARBA" id="ARBA00022741"/>
    </source>
</evidence>
<keyword evidence="6" id="KW-0067">ATP-binding</keyword>
<feature type="region of interest" description="Disordered" evidence="7">
    <location>
        <begin position="36"/>
        <end position="65"/>
    </location>
</feature>
<dbReference type="EMBL" id="JAMXLR010000033">
    <property type="protein sequence ID" value="MCO6044068.1"/>
    <property type="molecule type" value="Genomic_DNA"/>
</dbReference>
<proteinExistence type="predicted"/>
<feature type="transmembrane region" description="Helical" evidence="8">
    <location>
        <begin position="474"/>
        <end position="492"/>
    </location>
</feature>
<dbReference type="SMART" id="SM00220">
    <property type="entry name" value="S_TKc"/>
    <property type="match status" value="1"/>
</dbReference>
<feature type="transmembrane region" description="Helical" evidence="8">
    <location>
        <begin position="393"/>
        <end position="415"/>
    </location>
</feature>
<reference evidence="10" key="1">
    <citation type="submission" date="2022-06" db="EMBL/GenBank/DDBJ databases">
        <title>Aeoliella straminimaris, a novel planctomycete from sediments.</title>
        <authorList>
            <person name="Vitorino I.R."/>
            <person name="Lage O.M."/>
        </authorList>
    </citation>
    <scope>NUCLEOTIDE SEQUENCE</scope>
    <source>
        <strain evidence="10">ICT_H6.2</strain>
    </source>
</reference>
<keyword evidence="3" id="KW-0808">Transferase</keyword>
<comment type="caution">
    <text evidence="10">The sequence shown here is derived from an EMBL/GenBank/DDBJ whole genome shotgun (WGS) entry which is preliminary data.</text>
</comment>
<dbReference type="PANTHER" id="PTHR43289">
    <property type="entry name" value="MITOGEN-ACTIVATED PROTEIN KINASE KINASE KINASE 20-RELATED"/>
    <property type="match status" value="1"/>
</dbReference>
<dbReference type="SUPFAM" id="SSF56112">
    <property type="entry name" value="Protein kinase-like (PK-like)"/>
    <property type="match status" value="1"/>
</dbReference>
<keyword evidence="4" id="KW-0547">Nucleotide-binding</keyword>
<dbReference type="CDD" id="cd14014">
    <property type="entry name" value="STKc_PknB_like"/>
    <property type="match status" value="1"/>
</dbReference>
<feature type="compositionally biased region" description="Basic and acidic residues" evidence="7">
    <location>
        <begin position="40"/>
        <end position="65"/>
    </location>
</feature>
<evidence type="ECO:0000256" key="1">
    <source>
        <dbReference type="ARBA" id="ARBA00012513"/>
    </source>
</evidence>
<feature type="transmembrane region" description="Helical" evidence="8">
    <location>
        <begin position="440"/>
        <end position="462"/>
    </location>
</feature>
<dbReference type="PROSITE" id="PS50011">
    <property type="entry name" value="PROTEIN_KINASE_DOM"/>
    <property type="match status" value="1"/>
</dbReference>
<feature type="transmembrane region" description="Helical" evidence="8">
    <location>
        <begin position="359"/>
        <end position="381"/>
    </location>
</feature>
<dbReference type="Pfam" id="PF00069">
    <property type="entry name" value="Pkinase"/>
    <property type="match status" value="1"/>
</dbReference>
<dbReference type="GO" id="GO:0004674">
    <property type="term" value="F:protein serine/threonine kinase activity"/>
    <property type="evidence" value="ECO:0007669"/>
    <property type="project" value="UniProtKB-KW"/>
</dbReference>
<evidence type="ECO:0000256" key="7">
    <source>
        <dbReference type="SAM" id="MobiDB-lite"/>
    </source>
</evidence>
<dbReference type="InterPro" id="IPR000719">
    <property type="entry name" value="Prot_kinase_dom"/>
</dbReference>
<dbReference type="Proteomes" id="UP001155241">
    <property type="component" value="Unassembled WGS sequence"/>
</dbReference>
<feature type="domain" description="Protein kinase" evidence="9">
    <location>
        <begin position="73"/>
        <end position="335"/>
    </location>
</feature>
<evidence type="ECO:0000256" key="6">
    <source>
        <dbReference type="ARBA" id="ARBA00022840"/>
    </source>
</evidence>
<accession>A0A9X2JGZ0</accession>
<sequence>MTEYATCPKCNAALPSNVPGGLCPKCLMAVGLEESVPEGDLPKSDPEAPTVDSDRPTHASPRPGERIRYLGDYELLEEVARGGMGVVYKARQVSLNRIVALKLILAGQMAGAQEIERFHVEAEAAAQLDHPGIVPIYEVGEHKDQHYLSMAYVDGGSLADRLREGPLPPREAAHYVKKIAEAVAYAHERGVIHRDLKPGNVLIDTNGDPKVTDFGLAKRVDGDSELTATGQILGTPAYMSPEQAAGRTSEVDARSDVYALGAILYVLLTGRPPHQADNSVDTLLQVIEQEPVSPRRLNTSIPKDIDSVCLKCLEKKPLARYASAAELSEDLDRFLADEPVRARALTRLTRLWRWSDKNFGRLTIVISVAALLLPGLFLVWLSYLTGKWPEWKFFVFAYGFILLIALPQIAAWLLYSKLHEKKRKAALTDRTPSAGADRSIPITIIGGLLVLVGVVGYFGIAINNNWQIPKGANLFLLAFVAGIGLIATGQGWRPYR</sequence>
<dbReference type="InterPro" id="IPR011009">
    <property type="entry name" value="Kinase-like_dom_sf"/>
</dbReference>
<evidence type="ECO:0000259" key="9">
    <source>
        <dbReference type="PROSITE" id="PS50011"/>
    </source>
</evidence>
<evidence type="ECO:0000256" key="8">
    <source>
        <dbReference type="SAM" id="Phobius"/>
    </source>
</evidence>
<keyword evidence="8" id="KW-0472">Membrane</keyword>
<keyword evidence="2 10" id="KW-0723">Serine/threonine-protein kinase</keyword>
<dbReference type="PROSITE" id="PS00108">
    <property type="entry name" value="PROTEIN_KINASE_ST"/>
    <property type="match status" value="1"/>
</dbReference>
<protein>
    <recommendedName>
        <fullName evidence="1">non-specific serine/threonine protein kinase</fullName>
        <ecNumber evidence="1">2.7.11.1</ecNumber>
    </recommendedName>
</protein>
<keyword evidence="11" id="KW-1185">Reference proteome</keyword>
<evidence type="ECO:0000313" key="11">
    <source>
        <dbReference type="Proteomes" id="UP001155241"/>
    </source>
</evidence>
<name>A0A9X2JGZ0_9BACT</name>
<keyword evidence="8" id="KW-1133">Transmembrane helix</keyword>
<dbReference type="GO" id="GO:0005524">
    <property type="term" value="F:ATP binding"/>
    <property type="evidence" value="ECO:0007669"/>
    <property type="project" value="UniProtKB-KW"/>
</dbReference>
<keyword evidence="8" id="KW-0812">Transmembrane</keyword>
<evidence type="ECO:0000256" key="3">
    <source>
        <dbReference type="ARBA" id="ARBA00022679"/>
    </source>
</evidence>
<dbReference type="FunFam" id="1.10.510.10:FF:000021">
    <property type="entry name" value="Serine/threonine protein kinase"/>
    <property type="match status" value="1"/>
</dbReference>
<gene>
    <name evidence="10" type="ORF">NG895_09120</name>
</gene>
<evidence type="ECO:0000256" key="2">
    <source>
        <dbReference type="ARBA" id="ARBA00022527"/>
    </source>
</evidence>
<evidence type="ECO:0000256" key="5">
    <source>
        <dbReference type="ARBA" id="ARBA00022777"/>
    </source>
</evidence>
<dbReference type="Gene3D" id="1.10.510.10">
    <property type="entry name" value="Transferase(Phosphotransferase) domain 1"/>
    <property type="match status" value="1"/>
</dbReference>
<dbReference type="Gene3D" id="3.30.200.20">
    <property type="entry name" value="Phosphorylase Kinase, domain 1"/>
    <property type="match status" value="1"/>
</dbReference>
<organism evidence="10 11">
    <name type="scientific">Aeoliella straminimaris</name>
    <dbReference type="NCBI Taxonomy" id="2954799"/>
    <lineage>
        <taxon>Bacteria</taxon>
        <taxon>Pseudomonadati</taxon>
        <taxon>Planctomycetota</taxon>
        <taxon>Planctomycetia</taxon>
        <taxon>Pirellulales</taxon>
        <taxon>Lacipirellulaceae</taxon>
        <taxon>Aeoliella</taxon>
    </lineage>
</organism>
<evidence type="ECO:0000313" key="10">
    <source>
        <dbReference type="EMBL" id="MCO6044068.1"/>
    </source>
</evidence>
<dbReference type="PANTHER" id="PTHR43289:SF6">
    <property type="entry name" value="SERINE_THREONINE-PROTEIN KINASE NEKL-3"/>
    <property type="match status" value="1"/>
</dbReference>
<dbReference type="InterPro" id="IPR008271">
    <property type="entry name" value="Ser/Thr_kinase_AS"/>
</dbReference>
<dbReference type="EC" id="2.7.11.1" evidence="1"/>
<keyword evidence="5 10" id="KW-0418">Kinase</keyword>
<dbReference type="RefSeq" id="WP_252852174.1">
    <property type="nucleotide sequence ID" value="NZ_JAMXLR010000033.1"/>
</dbReference>